<protein>
    <submittedName>
        <fullName evidence="2">Uncharacterized protein</fullName>
    </submittedName>
</protein>
<dbReference type="OrthoDB" id="10338263at2759"/>
<dbReference type="VEuPathDB" id="FungiDB:FOMG_19727"/>
<evidence type="ECO:0000313" key="2">
    <source>
        <dbReference type="EMBL" id="EXK23496.1"/>
    </source>
</evidence>
<proteinExistence type="predicted"/>
<gene>
    <name evidence="2" type="ORF">FOMG_19727</name>
</gene>
<accession>W9ZQX7</accession>
<dbReference type="EMBL" id="KI980814">
    <property type="protein sequence ID" value="EXK23496.1"/>
    <property type="molecule type" value="Genomic_DNA"/>
</dbReference>
<reference evidence="2" key="2">
    <citation type="submission" date="2014-02" db="EMBL/GenBank/DDBJ databases">
        <title>Annotation of the Genome Sequence of Fusarium oxysporum f. sp. melonis 26406.</title>
        <authorList>
            <consortium name="The Broad Institute Genomics Platform"/>
            <person name="Ma L.-J."/>
            <person name="Corby-Kistler H."/>
            <person name="Broz K."/>
            <person name="Gale L.R."/>
            <person name="Jonkers W."/>
            <person name="O'Donnell K."/>
            <person name="Ploetz R."/>
            <person name="Steinberg C."/>
            <person name="Schwartz D.C."/>
            <person name="VanEtten H."/>
            <person name="Zhou S."/>
            <person name="Young S.K."/>
            <person name="Zeng Q."/>
            <person name="Gargeya S."/>
            <person name="Fitzgerald M."/>
            <person name="Abouelleil A."/>
            <person name="Alvarado L."/>
            <person name="Chapman S.B."/>
            <person name="Gainer-Dewar J."/>
            <person name="Goldberg J."/>
            <person name="Griggs A."/>
            <person name="Gujja S."/>
            <person name="Hansen M."/>
            <person name="Howarth C."/>
            <person name="Imamovic A."/>
            <person name="Ireland A."/>
            <person name="Larimer J."/>
            <person name="McCowan C."/>
            <person name="Murphy C."/>
            <person name="Pearson M."/>
            <person name="Poon T.W."/>
            <person name="Priest M."/>
            <person name="Roberts A."/>
            <person name="Saif S."/>
            <person name="Shea T."/>
            <person name="Sykes S."/>
            <person name="Wortman J."/>
            <person name="Nusbaum C."/>
            <person name="Birren B."/>
        </authorList>
    </citation>
    <scope>NUCLEOTIDE SEQUENCE</scope>
    <source>
        <strain evidence="2">26406</strain>
    </source>
</reference>
<dbReference type="HOGENOM" id="CLU_3399474_0_0_1"/>
<sequence length="31" mass="3483">MRRSKPPLENDGAADSEIDAKDEQVRAKLLE</sequence>
<dbReference type="AlphaFoldDB" id="W9ZQX7"/>
<dbReference type="Proteomes" id="UP000030703">
    <property type="component" value="Unassembled WGS sequence"/>
</dbReference>
<feature type="compositionally biased region" description="Basic and acidic residues" evidence="1">
    <location>
        <begin position="18"/>
        <end position="31"/>
    </location>
</feature>
<feature type="region of interest" description="Disordered" evidence="1">
    <location>
        <begin position="1"/>
        <end position="31"/>
    </location>
</feature>
<organism evidence="2">
    <name type="scientific">Fusarium oxysporum f. sp. melonis 26406</name>
    <dbReference type="NCBI Taxonomy" id="1089452"/>
    <lineage>
        <taxon>Eukaryota</taxon>
        <taxon>Fungi</taxon>
        <taxon>Dikarya</taxon>
        <taxon>Ascomycota</taxon>
        <taxon>Pezizomycotina</taxon>
        <taxon>Sordariomycetes</taxon>
        <taxon>Hypocreomycetidae</taxon>
        <taxon>Hypocreales</taxon>
        <taxon>Nectriaceae</taxon>
        <taxon>Fusarium</taxon>
        <taxon>Fusarium oxysporum species complex</taxon>
    </lineage>
</organism>
<evidence type="ECO:0000256" key="1">
    <source>
        <dbReference type="SAM" id="MobiDB-lite"/>
    </source>
</evidence>
<reference evidence="2" key="1">
    <citation type="submission" date="2012-04" db="EMBL/GenBank/DDBJ databases">
        <title>The Genome Sequence of Fusarium oxysporum melonis.</title>
        <authorList>
            <consortium name="The Broad Institute Genome Sequencing Platform"/>
            <person name="Ma L.-J."/>
            <person name="Gale L.R."/>
            <person name="Schwartz D.C."/>
            <person name="Zhou S."/>
            <person name="Corby-Kistler H."/>
            <person name="Young S.K."/>
            <person name="Zeng Q."/>
            <person name="Gargeya S."/>
            <person name="Fitzgerald M."/>
            <person name="Haas B."/>
            <person name="Abouelleil A."/>
            <person name="Alvarado L."/>
            <person name="Arachchi H.M."/>
            <person name="Berlin A."/>
            <person name="Brown A."/>
            <person name="Chapman S.B."/>
            <person name="Chen Z."/>
            <person name="Dunbar C."/>
            <person name="Freedman E."/>
            <person name="Gearin G."/>
            <person name="Goldberg J."/>
            <person name="Griggs A."/>
            <person name="Gujja S."/>
            <person name="Heiman D."/>
            <person name="Howarth C."/>
            <person name="Larson L."/>
            <person name="Lui A."/>
            <person name="MacDonald P.J.P."/>
            <person name="Montmayeur A."/>
            <person name="Murphy C."/>
            <person name="Neiman D."/>
            <person name="Pearson M."/>
            <person name="Priest M."/>
            <person name="Roberts A."/>
            <person name="Saif S."/>
            <person name="Shea T."/>
            <person name="Shenoy N."/>
            <person name="Sisk P."/>
            <person name="Stolte C."/>
            <person name="Sykes S."/>
            <person name="Wortman J."/>
            <person name="Nusbaum C."/>
            <person name="Birren B."/>
        </authorList>
    </citation>
    <scope>NUCLEOTIDE SEQUENCE</scope>
    <source>
        <strain evidence="2">26406</strain>
    </source>
</reference>
<name>W9ZQX7_FUSOX</name>